<organism evidence="2 3">
    <name type="scientific">Trachymyrmex cornetzi</name>
    <dbReference type="NCBI Taxonomy" id="471704"/>
    <lineage>
        <taxon>Eukaryota</taxon>
        <taxon>Metazoa</taxon>
        <taxon>Ecdysozoa</taxon>
        <taxon>Arthropoda</taxon>
        <taxon>Hexapoda</taxon>
        <taxon>Insecta</taxon>
        <taxon>Pterygota</taxon>
        <taxon>Neoptera</taxon>
        <taxon>Endopterygota</taxon>
        <taxon>Hymenoptera</taxon>
        <taxon>Apocrita</taxon>
        <taxon>Aculeata</taxon>
        <taxon>Formicoidea</taxon>
        <taxon>Formicidae</taxon>
        <taxon>Myrmicinae</taxon>
        <taxon>Trachymyrmex</taxon>
    </lineage>
</organism>
<name>A0A151JNJ7_9HYME</name>
<evidence type="ECO:0000313" key="3">
    <source>
        <dbReference type="Proteomes" id="UP000078492"/>
    </source>
</evidence>
<feature type="region of interest" description="Disordered" evidence="1">
    <location>
        <begin position="27"/>
        <end position="58"/>
    </location>
</feature>
<proteinExistence type="predicted"/>
<protein>
    <submittedName>
        <fullName evidence="2">Uncharacterized protein</fullName>
    </submittedName>
</protein>
<evidence type="ECO:0000313" key="2">
    <source>
        <dbReference type="EMBL" id="KYN28003.1"/>
    </source>
</evidence>
<dbReference type="Proteomes" id="UP000078492">
    <property type="component" value="Unassembled WGS sequence"/>
</dbReference>
<evidence type="ECO:0000256" key="1">
    <source>
        <dbReference type="SAM" id="MobiDB-lite"/>
    </source>
</evidence>
<gene>
    <name evidence="2" type="ORF">ALC57_02580</name>
</gene>
<accession>A0A151JNJ7</accession>
<sequence length="58" mass="6252">MPRIRCLKHPKEQTYLPASRCIHRITRNSAAGGETTAVTSLGRAGPENDGRRHAAPGS</sequence>
<dbReference type="EMBL" id="KQ978837">
    <property type="protein sequence ID" value="KYN28003.1"/>
    <property type="molecule type" value="Genomic_DNA"/>
</dbReference>
<keyword evidence="3" id="KW-1185">Reference proteome</keyword>
<reference evidence="2 3" key="1">
    <citation type="submission" date="2015-09" db="EMBL/GenBank/DDBJ databases">
        <title>Trachymyrmex cornetzi WGS genome.</title>
        <authorList>
            <person name="Nygaard S."/>
            <person name="Hu H."/>
            <person name="Boomsma J."/>
            <person name="Zhang G."/>
        </authorList>
    </citation>
    <scope>NUCLEOTIDE SEQUENCE [LARGE SCALE GENOMIC DNA]</scope>
    <source>
        <strain evidence="2">Tcor2-1</strain>
        <tissue evidence="2">Whole body</tissue>
    </source>
</reference>
<dbReference type="AlphaFoldDB" id="A0A151JNJ7"/>